<dbReference type="InterPro" id="IPR011701">
    <property type="entry name" value="MFS"/>
</dbReference>
<dbReference type="InterPro" id="IPR036259">
    <property type="entry name" value="MFS_trans_sf"/>
</dbReference>
<dbReference type="PANTHER" id="PTHR23527:SF1">
    <property type="entry name" value="BLL3282 PROTEIN"/>
    <property type="match status" value="1"/>
</dbReference>
<evidence type="ECO:0000259" key="5">
    <source>
        <dbReference type="PROSITE" id="PS50850"/>
    </source>
</evidence>
<feature type="transmembrane region" description="Helical" evidence="4">
    <location>
        <begin position="360"/>
        <end position="384"/>
    </location>
</feature>
<dbReference type="AlphaFoldDB" id="A0A1M5W9P1"/>
<evidence type="ECO:0000256" key="1">
    <source>
        <dbReference type="ARBA" id="ARBA00022692"/>
    </source>
</evidence>
<feature type="transmembrane region" description="Helical" evidence="4">
    <location>
        <begin position="299"/>
        <end position="320"/>
    </location>
</feature>
<proteinExistence type="predicted"/>
<feature type="transmembrane region" description="Helical" evidence="4">
    <location>
        <begin position="44"/>
        <end position="63"/>
    </location>
</feature>
<evidence type="ECO:0000256" key="3">
    <source>
        <dbReference type="ARBA" id="ARBA00023136"/>
    </source>
</evidence>
<organism evidence="6 7">
    <name type="scientific">Bradyrhizobium erythrophlei</name>
    <dbReference type="NCBI Taxonomy" id="1437360"/>
    <lineage>
        <taxon>Bacteria</taxon>
        <taxon>Pseudomonadati</taxon>
        <taxon>Pseudomonadota</taxon>
        <taxon>Alphaproteobacteria</taxon>
        <taxon>Hyphomicrobiales</taxon>
        <taxon>Nitrobacteraceae</taxon>
        <taxon>Bradyrhizobium</taxon>
    </lineage>
</organism>
<name>A0A1M5W9P1_9BRAD</name>
<gene>
    <name evidence="6" type="ORF">SAMN05443248_6434</name>
</gene>
<feature type="transmembrane region" description="Helical" evidence="4">
    <location>
        <begin position="273"/>
        <end position="293"/>
    </location>
</feature>
<dbReference type="Pfam" id="PF07690">
    <property type="entry name" value="MFS_1"/>
    <property type="match status" value="1"/>
</dbReference>
<keyword evidence="2 4" id="KW-1133">Transmembrane helix</keyword>
<evidence type="ECO:0000256" key="4">
    <source>
        <dbReference type="SAM" id="Phobius"/>
    </source>
</evidence>
<dbReference type="PROSITE" id="PS50850">
    <property type="entry name" value="MFS"/>
    <property type="match status" value="1"/>
</dbReference>
<dbReference type="Proteomes" id="UP000189796">
    <property type="component" value="Chromosome I"/>
</dbReference>
<dbReference type="InterPro" id="IPR052952">
    <property type="entry name" value="MFS-Transporter"/>
</dbReference>
<keyword evidence="1 4" id="KW-0812">Transmembrane</keyword>
<dbReference type="InterPro" id="IPR020846">
    <property type="entry name" value="MFS_dom"/>
</dbReference>
<evidence type="ECO:0000313" key="7">
    <source>
        <dbReference type="Proteomes" id="UP000189796"/>
    </source>
</evidence>
<keyword evidence="3 4" id="KW-0472">Membrane</keyword>
<dbReference type="SUPFAM" id="SSF103473">
    <property type="entry name" value="MFS general substrate transporter"/>
    <property type="match status" value="1"/>
</dbReference>
<sequence length="400" mass="41168">MLAKAITATLGVQAMIVTASLVVPLTAAAVAPSLGLEPHLVGYYASLTFLAAALASLATPQWVRRYGAIRVHQIMLLVAVAGLVVLSAETLTGFIISALLLGLAYGPANPASSSLLTRYTSSGTRARVFSLKQTAVPLGGALAGFAVPFLMTRIGWLGAALAVAAVCLFGALLIGGWRRALDHQDDHAPVGRTGAVAALRLISVSSTLRPLGIMAVCFAATQFNFTAVFAAVLVERMRWSPVEAGSALSIALAVSVASRLGWGWVADHLPPRFVLAALGAMMASATVACAFLAPTWPGVVVYAIAFLFGASGSSWNGLALSEAAHFAPIGHVGEATAGIMFFIYTGALIGPALFSLVTSISGTVTLAFLLLGLFALLPVPLLLLRDYSVVESSPATKAVI</sequence>
<reference evidence="6 7" key="1">
    <citation type="submission" date="2016-11" db="EMBL/GenBank/DDBJ databases">
        <authorList>
            <person name="Jaros S."/>
            <person name="Januszkiewicz K."/>
            <person name="Wedrychowicz H."/>
        </authorList>
    </citation>
    <scope>NUCLEOTIDE SEQUENCE [LARGE SCALE GENOMIC DNA]</scope>
    <source>
        <strain evidence="6 7">GAS138</strain>
    </source>
</reference>
<dbReference type="Gene3D" id="1.20.1250.20">
    <property type="entry name" value="MFS general substrate transporter like domains"/>
    <property type="match status" value="2"/>
</dbReference>
<evidence type="ECO:0000313" key="6">
    <source>
        <dbReference type="EMBL" id="SHH84190.1"/>
    </source>
</evidence>
<dbReference type="RefSeq" id="WP_079604839.1">
    <property type="nucleotide sequence ID" value="NZ_LT670817.1"/>
</dbReference>
<dbReference type="PANTHER" id="PTHR23527">
    <property type="entry name" value="BLL3282 PROTEIN"/>
    <property type="match status" value="1"/>
</dbReference>
<feature type="transmembrane region" description="Helical" evidence="4">
    <location>
        <begin position="332"/>
        <end position="354"/>
    </location>
</feature>
<evidence type="ECO:0000256" key="2">
    <source>
        <dbReference type="ARBA" id="ARBA00022989"/>
    </source>
</evidence>
<protein>
    <submittedName>
        <fullName evidence="6">Cyanate permease</fullName>
    </submittedName>
</protein>
<feature type="transmembrane region" description="Helical" evidence="4">
    <location>
        <begin position="246"/>
        <end position="266"/>
    </location>
</feature>
<feature type="transmembrane region" description="Helical" evidence="4">
    <location>
        <begin position="211"/>
        <end position="234"/>
    </location>
</feature>
<feature type="transmembrane region" description="Helical" evidence="4">
    <location>
        <begin position="75"/>
        <end position="105"/>
    </location>
</feature>
<accession>A0A1M5W9P1</accession>
<feature type="transmembrane region" description="Helical" evidence="4">
    <location>
        <begin position="154"/>
        <end position="174"/>
    </location>
</feature>
<feature type="domain" description="Major facilitator superfamily (MFS) profile" evidence="5">
    <location>
        <begin position="1"/>
        <end position="390"/>
    </location>
</feature>
<dbReference type="OrthoDB" id="7488909at2"/>
<dbReference type="EMBL" id="LT670817">
    <property type="protein sequence ID" value="SHH84190.1"/>
    <property type="molecule type" value="Genomic_DNA"/>
</dbReference>
<dbReference type="GO" id="GO:0022857">
    <property type="term" value="F:transmembrane transporter activity"/>
    <property type="evidence" value="ECO:0007669"/>
    <property type="project" value="InterPro"/>
</dbReference>